<reference evidence="2 3" key="1">
    <citation type="journal article" date="2018" name="New Phytol.">
        <title>Phylogenomics of Endogonaceae and evolution of mycorrhizas within Mucoromycota.</title>
        <authorList>
            <person name="Chang Y."/>
            <person name="Desiro A."/>
            <person name="Na H."/>
            <person name="Sandor L."/>
            <person name="Lipzen A."/>
            <person name="Clum A."/>
            <person name="Barry K."/>
            <person name="Grigoriev I.V."/>
            <person name="Martin F.M."/>
            <person name="Stajich J.E."/>
            <person name="Smith M.E."/>
            <person name="Bonito G."/>
            <person name="Spatafora J.W."/>
        </authorList>
    </citation>
    <scope>NUCLEOTIDE SEQUENCE [LARGE SCALE GENOMIC DNA]</scope>
    <source>
        <strain evidence="2 3">AD002</strain>
    </source>
</reference>
<dbReference type="InterPro" id="IPR000300">
    <property type="entry name" value="IPPc"/>
</dbReference>
<dbReference type="PANTHER" id="PTHR11200:SF257">
    <property type="entry name" value="PHOSPHOINOSITIDE 5-PHOSPHATASE"/>
    <property type="match status" value="1"/>
</dbReference>
<dbReference type="AlphaFoldDB" id="A0A433QBB7"/>
<accession>A0A433QBB7</accession>
<dbReference type="Proteomes" id="UP000274822">
    <property type="component" value="Unassembled WGS sequence"/>
</dbReference>
<dbReference type="GO" id="GO:0004519">
    <property type="term" value="F:endonuclease activity"/>
    <property type="evidence" value="ECO:0007669"/>
    <property type="project" value="UniProtKB-KW"/>
</dbReference>
<organism evidence="2 3">
    <name type="scientific">Jimgerdemannia flammicorona</name>
    <dbReference type="NCBI Taxonomy" id="994334"/>
    <lineage>
        <taxon>Eukaryota</taxon>
        <taxon>Fungi</taxon>
        <taxon>Fungi incertae sedis</taxon>
        <taxon>Mucoromycota</taxon>
        <taxon>Mucoromycotina</taxon>
        <taxon>Endogonomycetes</taxon>
        <taxon>Endogonales</taxon>
        <taxon>Endogonaceae</taxon>
        <taxon>Jimgerdemannia</taxon>
    </lineage>
</organism>
<dbReference type="EMBL" id="RBNJ01009049">
    <property type="protein sequence ID" value="RUS27100.1"/>
    <property type="molecule type" value="Genomic_DNA"/>
</dbReference>
<evidence type="ECO:0000259" key="1">
    <source>
        <dbReference type="Pfam" id="PF22669"/>
    </source>
</evidence>
<name>A0A433QBB7_9FUNG</name>
<dbReference type="GO" id="GO:0004439">
    <property type="term" value="F:phosphatidylinositol-4,5-bisphosphate 5-phosphatase activity"/>
    <property type="evidence" value="ECO:0007669"/>
    <property type="project" value="TreeGrafter"/>
</dbReference>
<sequence length="137" mass="15741">MAGNKGAVAIRMDYCDTSMCFVAAHLAAGQLAWEDRNNDYHTISEGLFFARGRTIDSHDNVIWVSDLNYRIALSNEELLNQMGARQVFVGYKEGDITFLPTYKYDNGTDVYDTRRADLPEQYIANSFWSFHRLIVQR</sequence>
<dbReference type="SUPFAM" id="SSF56219">
    <property type="entry name" value="DNase I-like"/>
    <property type="match status" value="1"/>
</dbReference>
<dbReference type="Pfam" id="PF22669">
    <property type="entry name" value="Exo_endo_phos2"/>
    <property type="match status" value="1"/>
</dbReference>
<dbReference type="GO" id="GO:0046856">
    <property type="term" value="P:phosphatidylinositol dephosphorylation"/>
    <property type="evidence" value="ECO:0007669"/>
    <property type="project" value="InterPro"/>
</dbReference>
<dbReference type="InterPro" id="IPR046985">
    <property type="entry name" value="IP5"/>
</dbReference>
<keyword evidence="2" id="KW-0255">Endonuclease</keyword>
<keyword evidence="2" id="KW-0378">Hydrolase</keyword>
<evidence type="ECO:0000313" key="3">
    <source>
        <dbReference type="Proteomes" id="UP000274822"/>
    </source>
</evidence>
<keyword evidence="2" id="KW-0540">Nuclease</keyword>
<comment type="caution">
    <text evidence="2">The sequence shown here is derived from an EMBL/GenBank/DDBJ whole genome shotgun (WGS) entry which is preliminary data.</text>
</comment>
<feature type="domain" description="Inositol polyphosphate-related phosphatase" evidence="1">
    <location>
        <begin position="2"/>
        <end position="114"/>
    </location>
</feature>
<dbReference type="Gene3D" id="3.60.10.10">
    <property type="entry name" value="Endonuclease/exonuclease/phosphatase"/>
    <property type="match status" value="1"/>
</dbReference>
<dbReference type="PANTHER" id="PTHR11200">
    <property type="entry name" value="INOSITOL 5-PHOSPHATASE"/>
    <property type="match status" value="1"/>
</dbReference>
<proteinExistence type="predicted"/>
<keyword evidence="3" id="KW-1185">Reference proteome</keyword>
<protein>
    <submittedName>
        <fullName evidence="2">Endonuclease/exonuclease/phosphatase</fullName>
    </submittedName>
</protein>
<keyword evidence="2" id="KW-0269">Exonuclease</keyword>
<gene>
    <name evidence="2" type="ORF">BC938DRAFT_483721</name>
</gene>
<dbReference type="GO" id="GO:0004527">
    <property type="term" value="F:exonuclease activity"/>
    <property type="evidence" value="ECO:0007669"/>
    <property type="project" value="UniProtKB-KW"/>
</dbReference>
<dbReference type="InterPro" id="IPR036691">
    <property type="entry name" value="Endo/exonu/phosph_ase_sf"/>
</dbReference>
<evidence type="ECO:0000313" key="2">
    <source>
        <dbReference type="EMBL" id="RUS27100.1"/>
    </source>
</evidence>